<accession>A0A0D2BC13</accession>
<dbReference type="Pfam" id="PF02544">
    <property type="entry name" value="Steroid_dh"/>
    <property type="match status" value="1"/>
</dbReference>
<comment type="similarity">
    <text evidence="5">Belongs to the steroid 5-alpha reductase family. Polyprenal reductase subfamily.</text>
</comment>
<dbReference type="Proteomes" id="UP000053328">
    <property type="component" value="Unassembled WGS sequence"/>
</dbReference>
<dbReference type="PANTHER" id="PTHR14624:SF0">
    <property type="entry name" value="POLYPRENOL REDUCTASE"/>
    <property type="match status" value="1"/>
</dbReference>
<sequence length="359" mass="40495">MLDQIVWCTRAFYLFSIAVILVVRLIPGLKNRFLSYGARDSGGGHGQVQEAGIHGNGTTGSRSRLSSLSLLPSQVLDHVMSWKVPHSWFIHFYILSVVLSTTTIIAASLRSNDPQHALSSRTMNMNANIENMEDMTTSAPSYLFCSILMLIQGSRRLLECMNKNKKKDEDKDKTTTNTTSRPATSQMWIGHYAIGLAFYFFTNLGIFVEGVAKHQQQRLLQPPPSPPPPAVQIPRGFLSFLTTPKTFVCTSVFLYTSYKQNKYHRHLASLKKYTLPDTGIFRTIVAPHYTAECGIYLSLALLQARDERGGTNWSLIAALLFVTVNLGVTADGTRRWMMAKFPERRREVEARWRMIPAVW</sequence>
<evidence type="ECO:0000256" key="1">
    <source>
        <dbReference type="ARBA" id="ARBA00004127"/>
    </source>
</evidence>
<gene>
    <name evidence="7" type="ORF">PV08_06216</name>
</gene>
<protein>
    <recommendedName>
        <fullName evidence="5">Polyprenal reductase</fullName>
        <ecNumber evidence="5">1.3.1.94</ecNumber>
    </recommendedName>
</protein>
<feature type="domain" description="3-oxo-5-alpha-steroid 4-dehydrogenase C-terminal" evidence="6">
    <location>
        <begin position="240"/>
        <end position="359"/>
    </location>
</feature>
<evidence type="ECO:0000313" key="8">
    <source>
        <dbReference type="Proteomes" id="UP000053328"/>
    </source>
</evidence>
<comment type="pathway">
    <text evidence="5">Protein modification; protein glycosylation.</text>
</comment>
<keyword evidence="5" id="KW-0256">Endoplasmic reticulum</keyword>
<keyword evidence="8" id="KW-1185">Reference proteome</keyword>
<dbReference type="OrthoDB" id="541710at2759"/>
<dbReference type="GO" id="GO:0160198">
    <property type="term" value="F:polyprenal reductase activity"/>
    <property type="evidence" value="ECO:0007669"/>
    <property type="project" value="UniProtKB-EC"/>
</dbReference>
<keyword evidence="2 5" id="KW-0812">Transmembrane</keyword>
<comment type="subcellular location">
    <subcellularLocation>
        <location evidence="1">Endomembrane system</location>
        <topology evidence="1">Multi-pass membrane protein</topology>
    </subcellularLocation>
    <subcellularLocation>
        <location evidence="5">Endoplasmic reticulum membrane</location>
    </subcellularLocation>
</comment>
<feature type="transmembrane region" description="Helical" evidence="5">
    <location>
        <begin position="313"/>
        <end position="330"/>
    </location>
</feature>
<dbReference type="GO" id="GO:0016095">
    <property type="term" value="P:polyprenol catabolic process"/>
    <property type="evidence" value="ECO:0007669"/>
    <property type="project" value="UniProtKB-UniRule"/>
</dbReference>
<dbReference type="GeneID" id="27333299"/>
<dbReference type="RefSeq" id="XP_016236381.1">
    <property type="nucleotide sequence ID" value="XM_016380554.1"/>
</dbReference>
<feature type="transmembrane region" description="Helical" evidence="5">
    <location>
        <begin position="88"/>
        <end position="109"/>
    </location>
</feature>
<dbReference type="GO" id="GO:0102389">
    <property type="term" value="F:polyprenol reductase activity"/>
    <property type="evidence" value="ECO:0007669"/>
    <property type="project" value="UniProtKB-UniRule"/>
</dbReference>
<dbReference type="EC" id="1.3.1.94" evidence="5"/>
<dbReference type="STRING" id="91928.A0A0D2BC13"/>
<organism evidence="7 8">
    <name type="scientific">Exophiala spinifera</name>
    <dbReference type="NCBI Taxonomy" id="91928"/>
    <lineage>
        <taxon>Eukaryota</taxon>
        <taxon>Fungi</taxon>
        <taxon>Dikarya</taxon>
        <taxon>Ascomycota</taxon>
        <taxon>Pezizomycotina</taxon>
        <taxon>Eurotiomycetes</taxon>
        <taxon>Chaetothyriomycetidae</taxon>
        <taxon>Chaetothyriales</taxon>
        <taxon>Herpotrichiellaceae</taxon>
        <taxon>Exophiala</taxon>
    </lineage>
</organism>
<dbReference type="PANTHER" id="PTHR14624">
    <property type="entry name" value="DFG10 PROTEIN"/>
    <property type="match status" value="1"/>
</dbReference>
<evidence type="ECO:0000256" key="2">
    <source>
        <dbReference type="ARBA" id="ARBA00022692"/>
    </source>
</evidence>
<keyword evidence="4 5" id="KW-0472">Membrane</keyword>
<evidence type="ECO:0000256" key="3">
    <source>
        <dbReference type="ARBA" id="ARBA00022989"/>
    </source>
</evidence>
<feature type="transmembrane region" description="Helical" evidence="5">
    <location>
        <begin position="189"/>
        <end position="208"/>
    </location>
</feature>
<comment type="catalytic activity">
    <reaction evidence="5">
        <text>a di-trans,poly-cis-dolichal + NADP(+) = a di-trans,poly-cis-polyprenal + NADPH + H(+)</text>
        <dbReference type="Rhea" id="RHEA:80727"/>
        <dbReference type="Rhea" id="RHEA-COMP:19536"/>
        <dbReference type="Rhea" id="RHEA-COMP:19537"/>
        <dbReference type="ChEBI" id="CHEBI:15378"/>
        <dbReference type="ChEBI" id="CHEBI:57783"/>
        <dbReference type="ChEBI" id="CHEBI:58349"/>
        <dbReference type="ChEBI" id="CHEBI:231623"/>
        <dbReference type="ChEBI" id="CHEBI:231637"/>
        <dbReference type="EC" id="1.3.1.94"/>
    </reaction>
    <physiologicalReaction direction="right-to-left" evidence="5">
        <dbReference type="Rhea" id="RHEA:80729"/>
    </physiologicalReaction>
</comment>
<evidence type="ECO:0000256" key="4">
    <source>
        <dbReference type="ARBA" id="ARBA00023136"/>
    </source>
</evidence>
<name>A0A0D2BC13_9EURO</name>
<dbReference type="UniPathway" id="UPA00378"/>
<feature type="transmembrane region" description="Helical" evidence="5">
    <location>
        <begin position="12"/>
        <end position="29"/>
    </location>
</feature>
<feature type="transmembrane region" description="Helical" evidence="5">
    <location>
        <begin position="279"/>
        <end position="301"/>
    </location>
</feature>
<dbReference type="GO" id="GO:0006488">
    <property type="term" value="P:dolichol-linked oligosaccharide biosynthetic process"/>
    <property type="evidence" value="ECO:0007669"/>
    <property type="project" value="UniProtKB-UniRule"/>
</dbReference>
<dbReference type="AlphaFoldDB" id="A0A0D2BC13"/>
<evidence type="ECO:0000259" key="6">
    <source>
        <dbReference type="Pfam" id="PF02544"/>
    </source>
</evidence>
<dbReference type="GO" id="GO:0003865">
    <property type="term" value="F:3-oxo-5-alpha-steroid 4-dehydrogenase activity"/>
    <property type="evidence" value="ECO:0007669"/>
    <property type="project" value="TreeGrafter"/>
</dbReference>
<dbReference type="HOGENOM" id="CLU_044409_0_1_1"/>
<proteinExistence type="inferred from homology"/>
<comment type="function">
    <text evidence="5">Plays a key role in early steps of protein N-linked glycosylation by being involved in the conversion of polyprenol into dolichol. Acts as a polyprenal reductase that mediates the reduction of polyprenal into dolichal in a NADP-dependent mechanism. Dolichols are required for the synthesis of dolichol-linked monosaccharides and the oligosaccharide precursor used for N-glycosylation.</text>
</comment>
<evidence type="ECO:0000313" key="7">
    <source>
        <dbReference type="EMBL" id="KIW16165.1"/>
    </source>
</evidence>
<feature type="transmembrane region" description="Helical" evidence="5">
    <location>
        <begin position="237"/>
        <end position="258"/>
    </location>
</feature>
<evidence type="ECO:0000256" key="5">
    <source>
        <dbReference type="RuleBase" id="RU367081"/>
    </source>
</evidence>
<dbReference type="PROSITE" id="PS50244">
    <property type="entry name" value="S5A_REDUCTASE"/>
    <property type="match status" value="1"/>
</dbReference>
<dbReference type="InterPro" id="IPR039698">
    <property type="entry name" value="Dfg10/SRD5A3"/>
</dbReference>
<dbReference type="EMBL" id="KN847495">
    <property type="protein sequence ID" value="KIW16165.1"/>
    <property type="molecule type" value="Genomic_DNA"/>
</dbReference>
<dbReference type="GO" id="GO:0005789">
    <property type="term" value="C:endoplasmic reticulum membrane"/>
    <property type="evidence" value="ECO:0007669"/>
    <property type="project" value="UniProtKB-SubCell"/>
</dbReference>
<dbReference type="VEuPathDB" id="FungiDB:PV08_06216"/>
<reference evidence="7 8" key="1">
    <citation type="submission" date="2015-01" db="EMBL/GenBank/DDBJ databases">
        <title>The Genome Sequence of Exophiala spinifera CBS89968.</title>
        <authorList>
            <consortium name="The Broad Institute Genomics Platform"/>
            <person name="Cuomo C."/>
            <person name="de Hoog S."/>
            <person name="Gorbushina A."/>
            <person name="Stielow B."/>
            <person name="Teixiera M."/>
            <person name="Abouelleil A."/>
            <person name="Chapman S.B."/>
            <person name="Priest M."/>
            <person name="Young S.K."/>
            <person name="Wortman J."/>
            <person name="Nusbaum C."/>
            <person name="Birren B."/>
        </authorList>
    </citation>
    <scope>NUCLEOTIDE SEQUENCE [LARGE SCALE GENOMIC DNA]</scope>
    <source>
        <strain evidence="7 8">CBS 89968</strain>
    </source>
</reference>
<keyword evidence="5" id="KW-0521">NADP</keyword>
<dbReference type="InterPro" id="IPR001104">
    <property type="entry name" value="3-oxo-5_a-steroid_4-DH_C"/>
</dbReference>
<keyword evidence="5" id="KW-0560">Oxidoreductase</keyword>
<dbReference type="Gene3D" id="1.20.120.1630">
    <property type="match status" value="1"/>
</dbReference>
<keyword evidence="3 5" id="KW-1133">Transmembrane helix</keyword>